<dbReference type="Pfam" id="PF00172">
    <property type="entry name" value="Zn_clus"/>
    <property type="match status" value="1"/>
</dbReference>
<feature type="region of interest" description="Disordered" evidence="3">
    <location>
        <begin position="64"/>
        <end position="93"/>
    </location>
</feature>
<keyword evidence="1" id="KW-0479">Metal-binding</keyword>
<keyword evidence="6" id="KW-1185">Reference proteome</keyword>
<proteinExistence type="predicted"/>
<dbReference type="GO" id="GO:0000981">
    <property type="term" value="F:DNA-binding transcription factor activity, RNA polymerase II-specific"/>
    <property type="evidence" value="ECO:0007669"/>
    <property type="project" value="InterPro"/>
</dbReference>
<evidence type="ECO:0000313" key="5">
    <source>
        <dbReference type="EMBL" id="KER00918.1"/>
    </source>
</evidence>
<dbReference type="Pfam" id="PF04082">
    <property type="entry name" value="Fungal_trans"/>
    <property type="match status" value="1"/>
</dbReference>
<dbReference type="InterPro" id="IPR001138">
    <property type="entry name" value="Zn2Cys6_DnaBD"/>
</dbReference>
<dbReference type="GO" id="GO:0006351">
    <property type="term" value="P:DNA-templated transcription"/>
    <property type="evidence" value="ECO:0007669"/>
    <property type="project" value="InterPro"/>
</dbReference>
<dbReference type="SMART" id="SM00066">
    <property type="entry name" value="GAL4"/>
    <property type="match status" value="1"/>
</dbReference>
<dbReference type="PANTHER" id="PTHR31668">
    <property type="entry name" value="GLUCOSE TRANSPORT TRANSCRIPTION REGULATOR RGT1-RELATED-RELATED"/>
    <property type="match status" value="1"/>
</dbReference>
<reference evidence="5 6" key="1">
    <citation type="journal article" date="2014" name="BMC Genomics">
        <title>Genome sequencing of four Aureobasidium pullulans varieties: biotechnological potential, stress tolerance, and description of new species.</title>
        <authorList>
            <person name="Gostin Ar C."/>
            <person name="Ohm R.A."/>
            <person name="Kogej T."/>
            <person name="Sonjak S."/>
            <person name="Turk M."/>
            <person name="Zajc J."/>
            <person name="Zalar P."/>
            <person name="Grube M."/>
            <person name="Sun H."/>
            <person name="Han J."/>
            <person name="Sharma A."/>
            <person name="Chiniquy J."/>
            <person name="Ngan C.Y."/>
            <person name="Lipzen A."/>
            <person name="Barry K."/>
            <person name="Grigoriev I.V."/>
            <person name="Gunde-Cimerman N."/>
        </authorList>
    </citation>
    <scope>NUCLEOTIDE SEQUENCE [LARGE SCALE GENOMIC DNA]</scope>
    <source>
        <strain evidence="5 6">EXF-2481</strain>
    </source>
</reference>
<organism evidence="5 6">
    <name type="scientific">Aureobasidium subglaciale (strain EXF-2481)</name>
    <name type="common">Aureobasidium pullulans var. subglaciale</name>
    <dbReference type="NCBI Taxonomy" id="1043005"/>
    <lineage>
        <taxon>Eukaryota</taxon>
        <taxon>Fungi</taxon>
        <taxon>Dikarya</taxon>
        <taxon>Ascomycota</taxon>
        <taxon>Pezizomycotina</taxon>
        <taxon>Dothideomycetes</taxon>
        <taxon>Dothideomycetidae</taxon>
        <taxon>Dothideales</taxon>
        <taxon>Saccotheciaceae</taxon>
        <taxon>Aureobasidium</taxon>
    </lineage>
</organism>
<dbReference type="InterPro" id="IPR036864">
    <property type="entry name" value="Zn2-C6_fun-type_DNA-bd_sf"/>
</dbReference>
<accession>A0A074Z3M7</accession>
<dbReference type="SMART" id="SM00906">
    <property type="entry name" value="Fungal_trans"/>
    <property type="match status" value="1"/>
</dbReference>
<feature type="domain" description="Zn(2)-C6 fungal-type" evidence="4">
    <location>
        <begin position="33"/>
        <end position="63"/>
    </location>
</feature>
<dbReference type="EMBL" id="KL584749">
    <property type="protein sequence ID" value="KER00918.1"/>
    <property type="molecule type" value="Genomic_DNA"/>
</dbReference>
<dbReference type="InParanoid" id="A0A074Z3M7"/>
<evidence type="ECO:0000313" key="6">
    <source>
        <dbReference type="Proteomes" id="UP000030641"/>
    </source>
</evidence>
<dbReference type="Proteomes" id="UP000030641">
    <property type="component" value="Unassembled WGS sequence"/>
</dbReference>
<protein>
    <recommendedName>
        <fullName evidence="4">Zn(2)-C6 fungal-type domain-containing protein</fullName>
    </recommendedName>
</protein>
<dbReference type="GO" id="GO:0008270">
    <property type="term" value="F:zinc ion binding"/>
    <property type="evidence" value="ECO:0007669"/>
    <property type="project" value="InterPro"/>
</dbReference>
<evidence type="ECO:0000256" key="2">
    <source>
        <dbReference type="ARBA" id="ARBA00023242"/>
    </source>
</evidence>
<sequence length="624" mass="69123">MPDPHEMLAEPSSTSRVPTSRTARPGAKRMTLSCENCQRRKTKCDARQPACANCEALGVQCSTRKPTRKRGRHAKTNDDTWSTPNEPQQISTPLRSHEVSLIPVIAASNEAGPFDLHSHGRDGSVSNEQGEMLDPSPAAHPFQSYDILSATPQPDWTIWNDITPGAVISPSPSFAQNIGVKPLFEALSHGLNAAGIGVDHVGYIASCIELFFGKIYPTYPVVYRPRLAEAIEQLGLGVFDLDHKTFALLTATCSYTLAVLPVTTSSNTWPAATVFYRSSRAALAQYTEEDIENPDHTSLVIRMFQSGWAHVAGKRRTSWNMLGECIRLAQAMRLHDESTYTRMSHLEGQMCRRAFWTLYTGDKSSAVLGGHPVCLKETIFRDVETVGYPVPLGDQDAIYITLDAGNIQELNILTGFNANQDLWRTAERLLDFDHSCLDTVAIDQAQANRSQTLLDALLSDFYACLDNLPTCLSFYPDVSPIMGKFAFQAETDRLQIPEAMAIQRTNLQVSHLCLKLLVIRRLYEPRPTLGFRHDERCKTPSLHIADSLGIARDLLYVIHTSSIELIRLNGEACVEKIRLIGASVLELIANNPDIPTHSVLRQYQELFPHILALLDSKASEAADG</sequence>
<dbReference type="InterPro" id="IPR050797">
    <property type="entry name" value="Carb_Metab_Trans_Reg"/>
</dbReference>
<dbReference type="SUPFAM" id="SSF57701">
    <property type="entry name" value="Zn2/Cys6 DNA-binding domain"/>
    <property type="match status" value="1"/>
</dbReference>
<dbReference type="GO" id="GO:0003677">
    <property type="term" value="F:DNA binding"/>
    <property type="evidence" value="ECO:0007669"/>
    <property type="project" value="InterPro"/>
</dbReference>
<dbReference type="PROSITE" id="PS50048">
    <property type="entry name" value="ZN2_CY6_FUNGAL_2"/>
    <property type="match status" value="1"/>
</dbReference>
<dbReference type="RefSeq" id="XP_013349403.1">
    <property type="nucleotide sequence ID" value="XM_013493949.1"/>
</dbReference>
<evidence type="ECO:0000256" key="1">
    <source>
        <dbReference type="ARBA" id="ARBA00022723"/>
    </source>
</evidence>
<keyword evidence="2" id="KW-0539">Nucleus</keyword>
<feature type="compositionally biased region" description="Low complexity" evidence="3">
    <location>
        <begin position="11"/>
        <end position="25"/>
    </location>
</feature>
<dbReference type="InterPro" id="IPR007219">
    <property type="entry name" value="XnlR_reg_dom"/>
</dbReference>
<dbReference type="AlphaFoldDB" id="A0A074Z3M7"/>
<dbReference type="STRING" id="1043005.A0A074Z3M7"/>
<dbReference type="GeneID" id="25362228"/>
<feature type="compositionally biased region" description="Basic residues" evidence="3">
    <location>
        <begin position="65"/>
        <end position="74"/>
    </location>
</feature>
<name>A0A074Z3M7_AURSE</name>
<feature type="region of interest" description="Disordered" evidence="3">
    <location>
        <begin position="1"/>
        <end position="28"/>
    </location>
</feature>
<dbReference type="CDD" id="cd00067">
    <property type="entry name" value="GAL4"/>
    <property type="match status" value="1"/>
</dbReference>
<dbReference type="OrthoDB" id="2283488at2759"/>
<dbReference type="CDD" id="cd12148">
    <property type="entry name" value="fungal_TF_MHR"/>
    <property type="match status" value="1"/>
</dbReference>
<dbReference type="HOGENOM" id="CLU_020223_1_0_1"/>
<feature type="compositionally biased region" description="Polar residues" evidence="3">
    <location>
        <begin position="79"/>
        <end position="93"/>
    </location>
</feature>
<evidence type="ECO:0000256" key="3">
    <source>
        <dbReference type="SAM" id="MobiDB-lite"/>
    </source>
</evidence>
<gene>
    <name evidence="5" type="ORF">AUEXF2481DRAFT_167384</name>
</gene>
<dbReference type="OMA" id="FSWHIFG"/>
<dbReference type="Gene3D" id="4.10.240.10">
    <property type="entry name" value="Zn(2)-C6 fungal-type DNA-binding domain"/>
    <property type="match status" value="1"/>
</dbReference>
<evidence type="ECO:0000259" key="4">
    <source>
        <dbReference type="PROSITE" id="PS50048"/>
    </source>
</evidence>